<gene>
    <name evidence="2" type="ORF">O3M35_005167</name>
</gene>
<evidence type="ECO:0000313" key="3">
    <source>
        <dbReference type="Proteomes" id="UP001461498"/>
    </source>
</evidence>
<evidence type="ECO:0000256" key="1">
    <source>
        <dbReference type="SAM" id="SignalP"/>
    </source>
</evidence>
<organism evidence="2 3">
    <name type="scientific">Rhynocoris fuscipes</name>
    <dbReference type="NCBI Taxonomy" id="488301"/>
    <lineage>
        <taxon>Eukaryota</taxon>
        <taxon>Metazoa</taxon>
        <taxon>Ecdysozoa</taxon>
        <taxon>Arthropoda</taxon>
        <taxon>Hexapoda</taxon>
        <taxon>Insecta</taxon>
        <taxon>Pterygota</taxon>
        <taxon>Neoptera</taxon>
        <taxon>Paraneoptera</taxon>
        <taxon>Hemiptera</taxon>
        <taxon>Heteroptera</taxon>
        <taxon>Panheteroptera</taxon>
        <taxon>Cimicomorpha</taxon>
        <taxon>Reduviidae</taxon>
        <taxon>Harpactorinae</taxon>
        <taxon>Harpactorini</taxon>
        <taxon>Rhynocoris</taxon>
    </lineage>
</organism>
<feature type="signal peptide" evidence="1">
    <location>
        <begin position="1"/>
        <end position="18"/>
    </location>
</feature>
<protein>
    <submittedName>
        <fullName evidence="2">Uncharacterized protein</fullName>
    </submittedName>
</protein>
<reference evidence="2 3" key="1">
    <citation type="submission" date="2022-12" db="EMBL/GenBank/DDBJ databases">
        <title>Chromosome-level genome assembly of true bugs.</title>
        <authorList>
            <person name="Ma L."/>
            <person name="Li H."/>
        </authorList>
    </citation>
    <scope>NUCLEOTIDE SEQUENCE [LARGE SCALE GENOMIC DNA]</scope>
    <source>
        <strain evidence="2">Lab_2022b</strain>
    </source>
</reference>
<evidence type="ECO:0000313" key="2">
    <source>
        <dbReference type="EMBL" id="KAK9510366.1"/>
    </source>
</evidence>
<name>A0AAW1DH60_9HEMI</name>
<dbReference type="EMBL" id="JAPXFL010000002">
    <property type="protein sequence ID" value="KAK9510366.1"/>
    <property type="molecule type" value="Genomic_DNA"/>
</dbReference>
<accession>A0AAW1DH60</accession>
<comment type="caution">
    <text evidence="2">The sequence shown here is derived from an EMBL/GenBank/DDBJ whole genome shotgun (WGS) entry which is preliminary data.</text>
</comment>
<keyword evidence="3" id="KW-1185">Reference proteome</keyword>
<proteinExistence type="predicted"/>
<keyword evidence="1" id="KW-0732">Signal</keyword>
<feature type="chain" id="PRO_5043743744" evidence="1">
    <location>
        <begin position="19"/>
        <end position="205"/>
    </location>
</feature>
<dbReference type="Proteomes" id="UP001461498">
    <property type="component" value="Unassembled WGS sequence"/>
</dbReference>
<dbReference type="AlphaFoldDB" id="A0AAW1DH60"/>
<sequence>MLSIVMMIMFGIVVSVSSTPVTTNWNEQVDFLLMWFDYSVGISNNTETTIPDIVTDSVTIRDAKLANMNTLVRDSDVFMEEPKIDDLRLYGIFSLKKFKLIVDDFRYKEYVGPANFTASKDAVEISYYLKHHTKPGQCKTIWEKFQLSPFENVIMYSKNNEFNKKDITDEVNKIILPEINKLTNSESYKKILNEKLDFCFINLFK</sequence>